<gene>
    <name evidence="3" type="ORF">CHLRE_16g688751v5</name>
</gene>
<feature type="compositionally biased region" description="Gly residues" evidence="1">
    <location>
        <begin position="333"/>
        <end position="342"/>
    </location>
</feature>
<dbReference type="InParanoid" id="A0A2K3CW72"/>
<feature type="compositionally biased region" description="Acidic residues" evidence="1">
    <location>
        <begin position="81"/>
        <end position="92"/>
    </location>
</feature>
<keyword evidence="4" id="KW-1185">Reference proteome</keyword>
<dbReference type="KEGG" id="cre:CHLRE_16g688751v5"/>
<name>A0A2K3CW72_CHLRE</name>
<evidence type="ECO:0000256" key="1">
    <source>
        <dbReference type="SAM" id="MobiDB-lite"/>
    </source>
</evidence>
<reference evidence="3 4" key="1">
    <citation type="journal article" date="2007" name="Science">
        <title>The Chlamydomonas genome reveals the evolution of key animal and plant functions.</title>
        <authorList>
            <person name="Merchant S.S."/>
            <person name="Prochnik S.E."/>
            <person name="Vallon O."/>
            <person name="Harris E.H."/>
            <person name="Karpowicz S.J."/>
            <person name="Witman G.B."/>
            <person name="Terry A."/>
            <person name="Salamov A."/>
            <person name="Fritz-Laylin L.K."/>
            <person name="Marechal-Drouard L."/>
            <person name="Marshall W.F."/>
            <person name="Qu L.H."/>
            <person name="Nelson D.R."/>
            <person name="Sanderfoot A.A."/>
            <person name="Spalding M.H."/>
            <person name="Kapitonov V.V."/>
            <person name="Ren Q."/>
            <person name="Ferris P."/>
            <person name="Lindquist E."/>
            <person name="Shapiro H."/>
            <person name="Lucas S.M."/>
            <person name="Grimwood J."/>
            <person name="Schmutz J."/>
            <person name="Cardol P."/>
            <person name="Cerutti H."/>
            <person name="Chanfreau G."/>
            <person name="Chen C.L."/>
            <person name="Cognat V."/>
            <person name="Croft M.T."/>
            <person name="Dent R."/>
            <person name="Dutcher S."/>
            <person name="Fernandez E."/>
            <person name="Fukuzawa H."/>
            <person name="Gonzalez-Ballester D."/>
            <person name="Gonzalez-Halphen D."/>
            <person name="Hallmann A."/>
            <person name="Hanikenne M."/>
            <person name="Hippler M."/>
            <person name="Inwood W."/>
            <person name="Jabbari K."/>
            <person name="Kalanon M."/>
            <person name="Kuras R."/>
            <person name="Lefebvre P.A."/>
            <person name="Lemaire S.D."/>
            <person name="Lobanov A.V."/>
            <person name="Lohr M."/>
            <person name="Manuell A."/>
            <person name="Meier I."/>
            <person name="Mets L."/>
            <person name="Mittag M."/>
            <person name="Mittelmeier T."/>
            <person name="Moroney J.V."/>
            <person name="Moseley J."/>
            <person name="Napoli C."/>
            <person name="Nedelcu A.M."/>
            <person name="Niyogi K."/>
            <person name="Novoselov S.V."/>
            <person name="Paulsen I.T."/>
            <person name="Pazour G."/>
            <person name="Purton S."/>
            <person name="Ral J.P."/>
            <person name="Riano-Pachon D.M."/>
            <person name="Riekhof W."/>
            <person name="Rymarquis L."/>
            <person name="Schroda M."/>
            <person name="Stern D."/>
            <person name="Umen J."/>
            <person name="Willows R."/>
            <person name="Wilson N."/>
            <person name="Zimmer S.L."/>
            <person name="Allmer J."/>
            <person name="Balk J."/>
            <person name="Bisova K."/>
            <person name="Chen C.J."/>
            <person name="Elias M."/>
            <person name="Gendler K."/>
            <person name="Hauser C."/>
            <person name="Lamb M.R."/>
            <person name="Ledford H."/>
            <person name="Long J.C."/>
            <person name="Minagawa J."/>
            <person name="Page M.D."/>
            <person name="Pan J."/>
            <person name="Pootakham W."/>
            <person name="Roje S."/>
            <person name="Rose A."/>
            <person name="Stahlberg E."/>
            <person name="Terauchi A.M."/>
            <person name="Yang P."/>
            <person name="Ball S."/>
            <person name="Bowler C."/>
            <person name="Dieckmann C.L."/>
            <person name="Gladyshev V.N."/>
            <person name="Green P."/>
            <person name="Jorgensen R."/>
            <person name="Mayfield S."/>
            <person name="Mueller-Roeber B."/>
            <person name="Rajamani S."/>
            <person name="Sayre R.T."/>
            <person name="Brokstein P."/>
            <person name="Dubchak I."/>
            <person name="Goodstein D."/>
            <person name="Hornick L."/>
            <person name="Huang Y.W."/>
            <person name="Jhaveri J."/>
            <person name="Luo Y."/>
            <person name="Martinez D."/>
            <person name="Ngau W.C."/>
            <person name="Otillar B."/>
            <person name="Poliakov A."/>
            <person name="Porter A."/>
            <person name="Szajkowski L."/>
            <person name="Werner G."/>
            <person name="Zhou K."/>
            <person name="Grigoriev I.V."/>
            <person name="Rokhsar D.S."/>
            <person name="Grossman A.R."/>
        </authorList>
    </citation>
    <scope>NUCLEOTIDE SEQUENCE [LARGE SCALE GENOMIC DNA]</scope>
    <source>
        <strain evidence="4">CC-503</strain>
    </source>
</reference>
<feature type="chain" id="PRO_5014451831" evidence="2">
    <location>
        <begin position="21"/>
        <end position="546"/>
    </location>
</feature>
<dbReference type="Gramene" id="PNW72530">
    <property type="protein sequence ID" value="PNW72530"/>
    <property type="gene ID" value="CHLRE_16g688751v5"/>
</dbReference>
<protein>
    <submittedName>
        <fullName evidence="3">Uncharacterized protein</fullName>
    </submittedName>
</protein>
<organism evidence="3 4">
    <name type="scientific">Chlamydomonas reinhardtii</name>
    <name type="common">Chlamydomonas smithii</name>
    <dbReference type="NCBI Taxonomy" id="3055"/>
    <lineage>
        <taxon>Eukaryota</taxon>
        <taxon>Viridiplantae</taxon>
        <taxon>Chlorophyta</taxon>
        <taxon>core chlorophytes</taxon>
        <taxon>Chlorophyceae</taxon>
        <taxon>CS clade</taxon>
        <taxon>Chlamydomonadales</taxon>
        <taxon>Chlamydomonadaceae</taxon>
        <taxon>Chlamydomonas</taxon>
    </lineage>
</organism>
<feature type="region of interest" description="Disordered" evidence="1">
    <location>
        <begin position="333"/>
        <end position="354"/>
    </location>
</feature>
<dbReference type="Proteomes" id="UP000006906">
    <property type="component" value="Chromosome 16"/>
</dbReference>
<feature type="region of interest" description="Disordered" evidence="1">
    <location>
        <begin position="63"/>
        <end position="92"/>
    </location>
</feature>
<dbReference type="AlphaFoldDB" id="A0A2K3CW72"/>
<dbReference type="GeneID" id="66056794"/>
<feature type="signal peptide" evidence="2">
    <location>
        <begin position="1"/>
        <end position="20"/>
    </location>
</feature>
<dbReference type="EMBL" id="CM008977">
    <property type="protein sequence ID" value="PNW72530.1"/>
    <property type="molecule type" value="Genomic_DNA"/>
</dbReference>
<feature type="region of interest" description="Disordered" evidence="1">
    <location>
        <begin position="165"/>
        <end position="187"/>
    </location>
</feature>
<proteinExistence type="predicted"/>
<accession>A0A2K3CW72</accession>
<keyword evidence="2" id="KW-0732">Signal</keyword>
<dbReference type="RefSeq" id="XP_042916309.1">
    <property type="nucleotide sequence ID" value="XM_043071640.1"/>
</dbReference>
<sequence>MLSAILSDLALGALVSTGLAVAGTWFSEASQRPLPSRQLEPANQKSFHVRDNDAFEAVAVQGAGSEGAGGSSERHARYDGEGDEGDEGGEGGDDIVMLHCGEPERGGGAHGAAMGTQPPVELLEAYTRVYTVWTASSLQQQLAASRRAAEQAGAGAGVGAEAPVCTSGSSSGVSCRPSALADQGQQQQHVHQRYTLQPRQGLECEDAQSVVAVATAITAVAVLPLTSTTTTTTTTVTTTTAAVHHQGTLQSRPRRQRLSPESVRHSCPTSAADAAAALLSVAGGRCSGVSSSCNGPLLLPPASLRQASASAAAPRPVLGLGLGLGVGGAAADGAGRRTGSGSGSWSHGGHQPLPHTAHIAAHCHQPREAAAAAAAGEVHGAAAAGMSGSGPEAAACCGPAALPPAQQQQPSSSVSADLAGEALQGAGGCAAGGDGSFVGQGADRSDPSCTCTAPPTSAGRGQEGQSAAQLAGAASCARGGPRVVASTGGMLGGGGSGGGVCPGGLMLLTDPQLGASPSPSPSLTAAAAVSRLGLGSCGLSGPLSAP</sequence>
<evidence type="ECO:0000256" key="2">
    <source>
        <dbReference type="SAM" id="SignalP"/>
    </source>
</evidence>
<evidence type="ECO:0000313" key="4">
    <source>
        <dbReference type="Proteomes" id="UP000006906"/>
    </source>
</evidence>
<feature type="region of interest" description="Disordered" evidence="1">
    <location>
        <begin position="441"/>
        <end position="466"/>
    </location>
</feature>
<evidence type="ECO:0000313" key="3">
    <source>
        <dbReference type="EMBL" id="PNW72530.1"/>
    </source>
</evidence>